<evidence type="ECO:0000313" key="4">
    <source>
        <dbReference type="Proteomes" id="UP000197138"/>
    </source>
</evidence>
<organism evidence="2 4">
    <name type="scientific">Punica granatum</name>
    <name type="common">Pomegranate</name>
    <dbReference type="NCBI Taxonomy" id="22663"/>
    <lineage>
        <taxon>Eukaryota</taxon>
        <taxon>Viridiplantae</taxon>
        <taxon>Streptophyta</taxon>
        <taxon>Embryophyta</taxon>
        <taxon>Tracheophyta</taxon>
        <taxon>Spermatophyta</taxon>
        <taxon>Magnoliopsida</taxon>
        <taxon>eudicotyledons</taxon>
        <taxon>Gunneridae</taxon>
        <taxon>Pentapetalae</taxon>
        <taxon>rosids</taxon>
        <taxon>malvids</taxon>
        <taxon>Myrtales</taxon>
        <taxon>Lythraceae</taxon>
        <taxon>Punica</taxon>
    </lineage>
</organism>
<evidence type="ECO:0000313" key="3">
    <source>
        <dbReference type="EMBL" id="PKI75048.1"/>
    </source>
</evidence>
<dbReference type="Proteomes" id="UP000233551">
    <property type="component" value="Unassembled WGS sequence"/>
</dbReference>
<evidence type="ECO:0000313" key="5">
    <source>
        <dbReference type="Proteomes" id="UP000233551"/>
    </source>
</evidence>
<comment type="caution">
    <text evidence="2">The sequence shown here is derived from an EMBL/GenBank/DDBJ whole genome shotgun (WGS) entry which is preliminary data.</text>
</comment>
<evidence type="ECO:0000256" key="1">
    <source>
        <dbReference type="SAM" id="MobiDB-lite"/>
    </source>
</evidence>
<gene>
    <name evidence="2" type="ORF">CDL15_Pgr026389</name>
    <name evidence="3" type="ORF">CRG98_004522</name>
</gene>
<keyword evidence="5" id="KW-1185">Reference proteome</keyword>
<dbReference type="AlphaFoldDB" id="A0A218XNE7"/>
<dbReference type="Proteomes" id="UP000197138">
    <property type="component" value="Unassembled WGS sequence"/>
</dbReference>
<feature type="compositionally biased region" description="Basic and acidic residues" evidence="1">
    <location>
        <begin position="39"/>
        <end position="60"/>
    </location>
</feature>
<feature type="region of interest" description="Disordered" evidence="1">
    <location>
        <begin position="33"/>
        <end position="76"/>
    </location>
</feature>
<dbReference type="EMBL" id="PGOL01000186">
    <property type="protein sequence ID" value="PKI75048.1"/>
    <property type="molecule type" value="Genomic_DNA"/>
</dbReference>
<evidence type="ECO:0000313" key="2">
    <source>
        <dbReference type="EMBL" id="OWM86497.1"/>
    </source>
</evidence>
<reference evidence="2" key="2">
    <citation type="submission" date="2017-06" db="EMBL/GenBank/DDBJ databases">
        <title>The pomegranate genome and the genomics of punicalagin biosynthesis.</title>
        <authorList>
            <person name="Xu C."/>
        </authorList>
    </citation>
    <scope>NUCLEOTIDE SEQUENCE [LARGE SCALE GENOMIC DNA]</scope>
    <source>
        <tissue evidence="2">Fresh leaf</tissue>
    </source>
</reference>
<reference evidence="4" key="1">
    <citation type="journal article" date="2017" name="Plant J.">
        <title>The pomegranate (Punica granatum L.) genome and the genomics of punicalagin biosynthesis.</title>
        <authorList>
            <person name="Qin G."/>
            <person name="Xu C."/>
            <person name="Ming R."/>
            <person name="Tang H."/>
            <person name="Guyot R."/>
            <person name="Kramer E.M."/>
            <person name="Hu Y."/>
            <person name="Yi X."/>
            <person name="Qi Y."/>
            <person name="Xu X."/>
            <person name="Gao Z."/>
            <person name="Pan H."/>
            <person name="Jian J."/>
            <person name="Tian Y."/>
            <person name="Yue Z."/>
            <person name="Xu Y."/>
        </authorList>
    </citation>
    <scope>NUCLEOTIDE SEQUENCE [LARGE SCALE GENOMIC DNA]</scope>
    <source>
        <strain evidence="4">cv. Dabenzi</strain>
    </source>
</reference>
<sequence length="76" mass="8505">MGECGWGKICARVGKPSEALRSASHQKCWRWNGIGSGRGRHERESRVEAEEERRTSREAVRGTSAGMGSGRGERWF</sequence>
<protein>
    <submittedName>
        <fullName evidence="2">Uncharacterized protein</fullName>
    </submittedName>
</protein>
<dbReference type="EMBL" id="MTKT01001082">
    <property type="protein sequence ID" value="OWM86497.1"/>
    <property type="molecule type" value="Genomic_DNA"/>
</dbReference>
<name>A0A218XNE7_PUNGR</name>
<reference evidence="3 5" key="3">
    <citation type="submission" date="2017-11" db="EMBL/GenBank/DDBJ databases">
        <title>De-novo sequencing of pomegranate (Punica granatum L.) genome.</title>
        <authorList>
            <person name="Akparov Z."/>
            <person name="Amiraslanov A."/>
            <person name="Hajiyeva S."/>
            <person name="Abbasov M."/>
            <person name="Kaur K."/>
            <person name="Hamwieh A."/>
            <person name="Solovyev V."/>
            <person name="Salamov A."/>
            <person name="Braich B."/>
            <person name="Kosarev P."/>
            <person name="Mahmoud A."/>
            <person name="Hajiyev E."/>
            <person name="Babayeva S."/>
            <person name="Izzatullayeva V."/>
            <person name="Mammadov A."/>
            <person name="Mammadov A."/>
            <person name="Sharifova S."/>
            <person name="Ojaghi J."/>
            <person name="Eynullazada K."/>
            <person name="Bayramov B."/>
            <person name="Abdulazimova A."/>
            <person name="Shahmuradov I."/>
        </authorList>
    </citation>
    <scope>NUCLEOTIDE SEQUENCE [LARGE SCALE GENOMIC DNA]</scope>
    <source>
        <strain evidence="3">AG2017</strain>
        <strain evidence="5">cv. AG2017</strain>
        <tissue evidence="3">Leaf</tissue>
    </source>
</reference>
<accession>A0A218XNE7</accession>
<proteinExistence type="predicted"/>